<dbReference type="AlphaFoldDB" id="A0A410P6B0"/>
<dbReference type="Pfam" id="PF00590">
    <property type="entry name" value="TP_methylase"/>
    <property type="match status" value="1"/>
</dbReference>
<proteinExistence type="inferred from homology"/>
<dbReference type="InterPro" id="IPR000878">
    <property type="entry name" value="4pyrrol_Mease"/>
</dbReference>
<dbReference type="OrthoDB" id="9809084at2"/>
<dbReference type="FunFam" id="3.30.950.10:FF:000002">
    <property type="entry name" value="Ribosomal RNA small subunit methyltransferase I"/>
    <property type="match status" value="1"/>
</dbReference>
<gene>
    <name evidence="6" type="primary">rsmI</name>
    <name evidence="8" type="ORF">BU251_08335</name>
</gene>
<evidence type="ECO:0000256" key="1">
    <source>
        <dbReference type="ARBA" id="ARBA00022490"/>
    </source>
</evidence>
<feature type="domain" description="Tetrapyrrole methylase" evidence="7">
    <location>
        <begin position="1"/>
        <end position="198"/>
    </location>
</feature>
<comment type="function">
    <text evidence="6">Catalyzes the 2'-O-methylation of the ribose of cytidine 1402 (C1402) in 16S rRNA.</text>
</comment>
<dbReference type="HAMAP" id="MF_01877">
    <property type="entry name" value="16SrRNA_methyltr_I"/>
    <property type="match status" value="1"/>
</dbReference>
<keyword evidence="9" id="KW-1185">Reference proteome</keyword>
<dbReference type="NCBIfam" id="TIGR00096">
    <property type="entry name" value="16S rRNA (cytidine(1402)-2'-O)-methyltransferase"/>
    <property type="match status" value="1"/>
</dbReference>
<dbReference type="KEGG" id="vai:BU251_08335"/>
<evidence type="ECO:0000259" key="7">
    <source>
        <dbReference type="Pfam" id="PF00590"/>
    </source>
</evidence>
<organism evidence="8 9">
    <name type="scientific">Velamenicoccus archaeovorus</name>
    <dbReference type="NCBI Taxonomy" id="1930593"/>
    <lineage>
        <taxon>Bacteria</taxon>
        <taxon>Pseudomonadati</taxon>
        <taxon>Candidatus Omnitrophota</taxon>
        <taxon>Candidatus Velamenicoccus</taxon>
    </lineage>
</organism>
<dbReference type="GO" id="GO:0070677">
    <property type="term" value="F:rRNA (cytosine-2'-O-)-methyltransferase activity"/>
    <property type="evidence" value="ECO:0007669"/>
    <property type="project" value="UniProtKB-UniRule"/>
</dbReference>
<dbReference type="Gene3D" id="3.30.950.10">
    <property type="entry name" value="Methyltransferase, Cobalt-precorrin-4 Transmethylase, Domain 2"/>
    <property type="match status" value="1"/>
</dbReference>
<keyword evidence="3 6" id="KW-0489">Methyltransferase</keyword>
<dbReference type="CDD" id="cd11648">
    <property type="entry name" value="RsmI"/>
    <property type="match status" value="1"/>
</dbReference>
<evidence type="ECO:0000313" key="9">
    <source>
        <dbReference type="Proteomes" id="UP000287243"/>
    </source>
</evidence>
<dbReference type="GO" id="GO:0005737">
    <property type="term" value="C:cytoplasm"/>
    <property type="evidence" value="ECO:0007669"/>
    <property type="project" value="UniProtKB-SubCell"/>
</dbReference>
<evidence type="ECO:0000256" key="2">
    <source>
        <dbReference type="ARBA" id="ARBA00022552"/>
    </source>
</evidence>
<dbReference type="PANTHER" id="PTHR46111:SF1">
    <property type="entry name" value="RIBOSOMAL RNA SMALL SUBUNIT METHYLTRANSFERASE I"/>
    <property type="match status" value="1"/>
</dbReference>
<dbReference type="EMBL" id="CP019384">
    <property type="protein sequence ID" value="QAT17725.1"/>
    <property type="molecule type" value="Genomic_DNA"/>
</dbReference>
<protein>
    <recommendedName>
        <fullName evidence="6">Ribosomal RNA small subunit methyltransferase I</fullName>
        <ecNumber evidence="6">2.1.1.198</ecNumber>
    </recommendedName>
    <alternativeName>
        <fullName evidence="6">16S rRNA 2'-O-ribose C1402 methyltransferase</fullName>
    </alternativeName>
    <alternativeName>
        <fullName evidence="6">rRNA (cytidine-2'-O-)-methyltransferase RsmI</fullName>
    </alternativeName>
</protein>
<dbReference type="EC" id="2.1.1.198" evidence="6"/>
<dbReference type="PROSITE" id="PS01296">
    <property type="entry name" value="RSMI"/>
    <property type="match status" value="1"/>
</dbReference>
<dbReference type="InterPro" id="IPR035996">
    <property type="entry name" value="4pyrrol_Methylase_sf"/>
</dbReference>
<dbReference type="SUPFAM" id="SSF53790">
    <property type="entry name" value="Tetrapyrrole methylase"/>
    <property type="match status" value="1"/>
</dbReference>
<sequence length="218" mass="23964">MLYIVSTPIGNLGDITYRAVEVLKSVDLIACEDTRRTKILCEAYGIKKPLCSYYEYNKIVRGEHLMGLLREGKAVALVSDAGTPGISDPGFNLIRSALDANIPVTPIPGPTALISALSASGFPANRFFFEGFLPVKSAARKKRLKELAVLKATVVAYESPHRILSALEDMREVLGERPIAVVREITKKFEEVLRGDAGCVADQLRRRSRPKGEFVVVF</sequence>
<dbReference type="InterPro" id="IPR018063">
    <property type="entry name" value="SAM_MeTrfase_RsmI_CS"/>
</dbReference>
<comment type="similarity">
    <text evidence="6">Belongs to the methyltransferase superfamily. RsmI family.</text>
</comment>
<accession>A0A410P6B0</accession>
<evidence type="ECO:0000256" key="3">
    <source>
        <dbReference type="ARBA" id="ARBA00022603"/>
    </source>
</evidence>
<dbReference type="InterPro" id="IPR014777">
    <property type="entry name" value="4pyrrole_Mease_sub1"/>
</dbReference>
<comment type="subcellular location">
    <subcellularLocation>
        <location evidence="6">Cytoplasm</location>
    </subcellularLocation>
</comment>
<dbReference type="InterPro" id="IPR014776">
    <property type="entry name" value="4pyrrole_Mease_sub2"/>
</dbReference>
<keyword evidence="1 6" id="KW-0963">Cytoplasm</keyword>
<dbReference type="Proteomes" id="UP000287243">
    <property type="component" value="Chromosome"/>
</dbReference>
<keyword evidence="2 6" id="KW-0698">rRNA processing</keyword>
<evidence type="ECO:0000313" key="8">
    <source>
        <dbReference type="EMBL" id="QAT17725.1"/>
    </source>
</evidence>
<dbReference type="FunFam" id="3.40.1010.10:FF:000007">
    <property type="entry name" value="Ribosomal RNA small subunit methyltransferase I"/>
    <property type="match status" value="1"/>
</dbReference>
<comment type="catalytic activity">
    <reaction evidence="6">
        <text>cytidine(1402) in 16S rRNA + S-adenosyl-L-methionine = 2'-O-methylcytidine(1402) in 16S rRNA + S-adenosyl-L-homocysteine + H(+)</text>
        <dbReference type="Rhea" id="RHEA:42924"/>
        <dbReference type="Rhea" id="RHEA-COMP:10285"/>
        <dbReference type="Rhea" id="RHEA-COMP:10286"/>
        <dbReference type="ChEBI" id="CHEBI:15378"/>
        <dbReference type="ChEBI" id="CHEBI:57856"/>
        <dbReference type="ChEBI" id="CHEBI:59789"/>
        <dbReference type="ChEBI" id="CHEBI:74495"/>
        <dbReference type="ChEBI" id="CHEBI:82748"/>
        <dbReference type="EC" id="2.1.1.198"/>
    </reaction>
</comment>
<dbReference type="Gene3D" id="3.40.1010.10">
    <property type="entry name" value="Cobalt-precorrin-4 Transmethylase, Domain 1"/>
    <property type="match status" value="1"/>
</dbReference>
<dbReference type="PIRSF" id="PIRSF005917">
    <property type="entry name" value="MTase_YraL"/>
    <property type="match status" value="1"/>
</dbReference>
<name>A0A410P6B0_VELA1</name>
<keyword evidence="4 6" id="KW-0808">Transferase</keyword>
<dbReference type="RefSeq" id="WP_128700692.1">
    <property type="nucleotide sequence ID" value="NZ_CP019384.1"/>
</dbReference>
<evidence type="ECO:0000256" key="5">
    <source>
        <dbReference type="ARBA" id="ARBA00022691"/>
    </source>
</evidence>
<evidence type="ECO:0000256" key="6">
    <source>
        <dbReference type="HAMAP-Rule" id="MF_01877"/>
    </source>
</evidence>
<dbReference type="PANTHER" id="PTHR46111">
    <property type="entry name" value="RIBOSOMAL RNA SMALL SUBUNIT METHYLTRANSFERASE I"/>
    <property type="match status" value="1"/>
</dbReference>
<evidence type="ECO:0000256" key="4">
    <source>
        <dbReference type="ARBA" id="ARBA00022679"/>
    </source>
</evidence>
<keyword evidence="5 6" id="KW-0949">S-adenosyl-L-methionine</keyword>
<reference evidence="8 9" key="1">
    <citation type="submission" date="2017-01" db="EMBL/GenBank/DDBJ databases">
        <title>First insights into the biology of 'candidatus Vampirococcus archaeovorus'.</title>
        <authorList>
            <person name="Kizina J."/>
            <person name="Jordan S."/>
            <person name="Stueber K."/>
            <person name="Reinhardt R."/>
            <person name="Harder J."/>
        </authorList>
    </citation>
    <scope>NUCLEOTIDE SEQUENCE [LARGE SCALE GENOMIC DNA]</scope>
    <source>
        <strain evidence="8 9">LiM</strain>
    </source>
</reference>
<dbReference type="InterPro" id="IPR008189">
    <property type="entry name" value="rRNA_ssu_MeTfrase_I"/>
</dbReference>